<dbReference type="Pfam" id="PF18944">
    <property type="entry name" value="DUF5691"/>
    <property type="match status" value="1"/>
</dbReference>
<dbReference type="InterPro" id="IPR043746">
    <property type="entry name" value="DUF5691"/>
</dbReference>
<dbReference type="RefSeq" id="WP_394481899.1">
    <property type="nucleotide sequence ID" value="NZ_JBIGHV010000007.1"/>
</dbReference>
<gene>
    <name evidence="1" type="ORF">ACG00Y_20035</name>
</gene>
<accession>A0ABW7FAG4</accession>
<evidence type="ECO:0000313" key="2">
    <source>
        <dbReference type="Proteomes" id="UP001606210"/>
    </source>
</evidence>
<proteinExistence type="predicted"/>
<reference evidence="1 2" key="1">
    <citation type="submission" date="2024-08" db="EMBL/GenBank/DDBJ databases">
        <authorList>
            <person name="Lu H."/>
        </authorList>
    </citation>
    <scope>NUCLEOTIDE SEQUENCE [LARGE SCALE GENOMIC DNA]</scope>
    <source>
        <strain evidence="1 2">LYH14W</strain>
    </source>
</reference>
<dbReference type="Proteomes" id="UP001606210">
    <property type="component" value="Unassembled WGS sequence"/>
</dbReference>
<sequence>MSGAWTALLPAATVGTDRQPGPWPLPPGDIGALARQAADGAEPATGLLRAAAVLATCGLAGAQGPLWTEPLPAAAPDDTLPALALGPVYGALTQLLFDGPQRLQHEAFLTLARAGLRLPETLLPQALELGRRAIALRAPLLAVLGERGLWLAAQRADWAFAAGASETTSNNEAVWTDGTLEQRRAWFTRTRQADPAAARERLKATLPELPARERAELVAALATGLGLDDESLLDALRADRSREVRQAALQLLLRLPEAAHPQRAATRLAPLLTFERGLLRKRWVIDAPTAPGGDWKADQLDATRPQHHSLGERAWWLYQLVGQTPLAWWSTHTGMTPAELLAWAAGTDWTEALLRGWADVLFAAPDDAWCHALLDHWPPGMREDRARVLALLPPAARDRHLLRDARSGSQAVATVLLHALNACPPGQALSAELSGLLARALHAQVRDGALNTDYGLRGTLAEFACAAHADSLDTLAALPRRADETPSCAEALLTVDRIVNARRALHTLIPRTP</sequence>
<name>A0ABW7FAG4_9BURK</name>
<keyword evidence="2" id="KW-1185">Reference proteome</keyword>
<dbReference type="EMBL" id="JBIGHV010000007">
    <property type="protein sequence ID" value="MFG6432222.1"/>
    <property type="molecule type" value="Genomic_DNA"/>
</dbReference>
<protein>
    <submittedName>
        <fullName evidence="1">DUF5691 domain-containing protein</fullName>
    </submittedName>
</protein>
<organism evidence="1 2">
    <name type="scientific">Pelomonas parva</name>
    <dbReference type="NCBI Taxonomy" id="3299032"/>
    <lineage>
        <taxon>Bacteria</taxon>
        <taxon>Pseudomonadati</taxon>
        <taxon>Pseudomonadota</taxon>
        <taxon>Betaproteobacteria</taxon>
        <taxon>Burkholderiales</taxon>
        <taxon>Sphaerotilaceae</taxon>
        <taxon>Roseateles</taxon>
    </lineage>
</organism>
<comment type="caution">
    <text evidence="1">The sequence shown here is derived from an EMBL/GenBank/DDBJ whole genome shotgun (WGS) entry which is preliminary data.</text>
</comment>
<evidence type="ECO:0000313" key="1">
    <source>
        <dbReference type="EMBL" id="MFG6432222.1"/>
    </source>
</evidence>